<sequence length="130" mass="16208">MLIYSLTNHIYTTWGVKYSSFNWRPEWYTFLRIQKRELKELEFHESYKVQTVKYLIFWFDNRIIQKIGVDKDLTLKVRIRILCGLINNTPTSVLTRPMKIEFMECIWDTYNKFYKDWYEYYCRNILELPF</sequence>
<dbReference type="KEGG" id="vg:65130707"/>
<keyword evidence="2" id="KW-1185">Reference proteome</keyword>
<evidence type="ECO:0000313" key="2">
    <source>
        <dbReference type="Proteomes" id="UP000593713"/>
    </source>
</evidence>
<proteinExistence type="predicted"/>
<dbReference type="RefSeq" id="YP_010112242.1">
    <property type="nucleotide sequence ID" value="NC_055889.1"/>
</dbReference>
<protein>
    <submittedName>
        <fullName evidence="1">Uncharacterized protein</fullName>
    </submittedName>
</protein>
<dbReference type="GeneID" id="65130707"/>
<name>A0A7M1RUT0_9CAUD</name>
<reference evidence="1 2" key="1">
    <citation type="submission" date="2020-07" db="EMBL/GenBank/DDBJ databases">
        <title>Taxonomic proposal: Crassvirales, a new order of highly abundant and diverse bacterial viruses.</title>
        <authorList>
            <person name="Shkoporov A.N."/>
            <person name="Stockdale S.R."/>
            <person name="Guerin E."/>
            <person name="Ross R.P."/>
            <person name="Hill C."/>
        </authorList>
    </citation>
    <scope>NUCLEOTIDE SEQUENCE [LARGE SCALE GENOMIC DNA]</scope>
</reference>
<dbReference type="EMBL" id="MT774396">
    <property type="protein sequence ID" value="QOR56790.1"/>
    <property type="molecule type" value="Genomic_DNA"/>
</dbReference>
<organism evidence="1 2">
    <name type="scientific">uncultured phage cr53_1</name>
    <dbReference type="NCBI Taxonomy" id="2772080"/>
    <lineage>
        <taxon>Viruses</taxon>
        <taxon>Duplodnaviria</taxon>
        <taxon>Heunggongvirae</taxon>
        <taxon>Uroviricota</taxon>
        <taxon>Caudoviricetes</taxon>
        <taxon>Crassvirales</taxon>
        <taxon>Suoliviridae</taxon>
        <taxon>Loutivirinae</taxon>
        <taxon>Blohavirus</taxon>
        <taxon>Blohavirus americanus</taxon>
    </lineage>
</organism>
<dbReference type="Proteomes" id="UP000593713">
    <property type="component" value="Segment"/>
</dbReference>
<evidence type="ECO:0000313" key="1">
    <source>
        <dbReference type="EMBL" id="QOR56790.1"/>
    </source>
</evidence>
<accession>A0A7M1RUT0</accession>